<reference evidence="3 4" key="1">
    <citation type="submission" date="2024-05" db="EMBL/GenBank/DDBJ databases">
        <title>Culex pipiens pipiens assembly and annotation.</title>
        <authorList>
            <person name="Alout H."/>
            <person name="Durand T."/>
        </authorList>
    </citation>
    <scope>NUCLEOTIDE SEQUENCE [LARGE SCALE GENOMIC DNA]</scope>
    <source>
        <strain evidence="3">HA-2024</strain>
        <tissue evidence="3">Whole body</tissue>
    </source>
</reference>
<feature type="chain" id="PRO_5044740611" evidence="2">
    <location>
        <begin position="23"/>
        <end position="178"/>
    </location>
</feature>
<feature type="compositionally biased region" description="Low complexity" evidence="1">
    <location>
        <begin position="102"/>
        <end position="178"/>
    </location>
</feature>
<gene>
    <name evidence="3" type="ORF">pipiens_017709</name>
</gene>
<feature type="non-terminal residue" evidence="3">
    <location>
        <position position="178"/>
    </location>
</feature>
<accession>A0ABD1CFE2</accession>
<organism evidence="3 4">
    <name type="scientific">Culex pipiens pipiens</name>
    <name type="common">Northern house mosquito</name>
    <dbReference type="NCBI Taxonomy" id="38569"/>
    <lineage>
        <taxon>Eukaryota</taxon>
        <taxon>Metazoa</taxon>
        <taxon>Ecdysozoa</taxon>
        <taxon>Arthropoda</taxon>
        <taxon>Hexapoda</taxon>
        <taxon>Insecta</taxon>
        <taxon>Pterygota</taxon>
        <taxon>Neoptera</taxon>
        <taxon>Endopterygota</taxon>
        <taxon>Diptera</taxon>
        <taxon>Nematocera</taxon>
        <taxon>Culicoidea</taxon>
        <taxon>Culicidae</taxon>
        <taxon>Culicinae</taxon>
        <taxon>Culicini</taxon>
        <taxon>Culex</taxon>
        <taxon>Culex</taxon>
    </lineage>
</organism>
<evidence type="ECO:0000313" key="4">
    <source>
        <dbReference type="Proteomes" id="UP001562425"/>
    </source>
</evidence>
<dbReference type="AlphaFoldDB" id="A0ABD1CFE2"/>
<comment type="caution">
    <text evidence="3">The sequence shown here is derived from an EMBL/GenBank/DDBJ whole genome shotgun (WGS) entry which is preliminary data.</text>
</comment>
<evidence type="ECO:0000256" key="1">
    <source>
        <dbReference type="SAM" id="MobiDB-lite"/>
    </source>
</evidence>
<feature type="compositionally biased region" description="Basic and acidic residues" evidence="1">
    <location>
        <begin position="92"/>
        <end position="101"/>
    </location>
</feature>
<feature type="region of interest" description="Disordered" evidence="1">
    <location>
        <begin position="87"/>
        <end position="178"/>
    </location>
</feature>
<protein>
    <submittedName>
        <fullName evidence="3">Uncharacterized protein</fullName>
    </submittedName>
</protein>
<keyword evidence="2" id="KW-0732">Signal</keyword>
<name>A0ABD1CFE2_CULPP</name>
<feature type="signal peptide" evidence="2">
    <location>
        <begin position="1"/>
        <end position="22"/>
    </location>
</feature>
<evidence type="ECO:0000256" key="2">
    <source>
        <dbReference type="SAM" id="SignalP"/>
    </source>
</evidence>
<evidence type="ECO:0000313" key="3">
    <source>
        <dbReference type="EMBL" id="KAL1375089.1"/>
    </source>
</evidence>
<dbReference type="EMBL" id="JBEHCU010012793">
    <property type="protein sequence ID" value="KAL1375089.1"/>
    <property type="molecule type" value="Genomic_DNA"/>
</dbReference>
<keyword evidence="4" id="KW-1185">Reference proteome</keyword>
<sequence>MNPTLVICCCVLASLLVTSAVGQPQQPEDGLRSLLLRRGRQGHKVYKHEDQSRPGVPVANAITEPTTPAVQPSFTKKGLHPLLARKKFQLSSKEHKAKATAEAEAGSTTAATSTADSSADSSSSSDVSPTSPSGTTRRTRPTRPLGGRVTGSRAPTSPRTPRTTTKRTTSTTEASTTT</sequence>
<dbReference type="Proteomes" id="UP001562425">
    <property type="component" value="Unassembled WGS sequence"/>
</dbReference>
<proteinExistence type="predicted"/>